<dbReference type="EMBL" id="FOTG01000002">
    <property type="protein sequence ID" value="SFL04469.1"/>
    <property type="molecule type" value="Genomic_DNA"/>
</dbReference>
<keyword evidence="3" id="KW-1185">Reference proteome</keyword>
<dbReference type="SUPFAM" id="SSF158560">
    <property type="entry name" value="BH3980-like"/>
    <property type="match status" value="1"/>
</dbReference>
<feature type="transmembrane region" description="Helical" evidence="1">
    <location>
        <begin position="93"/>
        <end position="111"/>
    </location>
</feature>
<keyword evidence="1" id="KW-0812">Transmembrane</keyword>
<dbReference type="RefSeq" id="WP_074799054.1">
    <property type="nucleotide sequence ID" value="NZ_FOTG01000002.1"/>
</dbReference>
<evidence type="ECO:0008006" key="4">
    <source>
        <dbReference type="Google" id="ProtNLM"/>
    </source>
</evidence>
<keyword evidence="1" id="KW-1133">Transmembrane helix</keyword>
<proteinExistence type="predicted"/>
<dbReference type="Gene3D" id="1.10.1900.10">
    <property type="entry name" value="c-terminal domain of poly(a) binding protein"/>
    <property type="match status" value="1"/>
</dbReference>
<reference evidence="2 3" key="1">
    <citation type="submission" date="2016-10" db="EMBL/GenBank/DDBJ databases">
        <authorList>
            <person name="Varghese N."/>
            <person name="Submissions S."/>
        </authorList>
    </citation>
    <scope>NUCLEOTIDE SEQUENCE [LARGE SCALE GENOMIC DNA]</scope>
    <source>
        <strain evidence="2 3">JB1</strain>
    </source>
</reference>
<name>A0A1I4EGW1_STREI</name>
<keyword evidence="1" id="KW-0472">Membrane</keyword>
<evidence type="ECO:0000313" key="3">
    <source>
        <dbReference type="Proteomes" id="UP000182793"/>
    </source>
</evidence>
<accession>A0A1I4EGW1</accession>
<dbReference type="Proteomes" id="UP000182793">
    <property type="component" value="Unassembled WGS sequence"/>
</dbReference>
<protein>
    <recommendedName>
        <fullName evidence="4">ABC transporter permease</fullName>
    </recommendedName>
</protein>
<comment type="caution">
    <text evidence="2">The sequence shown here is derived from an EMBL/GenBank/DDBJ whole genome shotgun (WGS) entry which is preliminary data.</text>
</comment>
<sequence>MEKMINYYEETQKVVESFSQFDKEYFEKVEDYMRYSAILRDEDAVRELIFQLALDLKDAEKDGLTAKEFFGDNPKKMVDELVKNLKASSKVSIAKLFIFLITVICYGHFLGDYSSNGVVSFNVVEYLSSIIFGAVILVIFILFYKKSVYDFTFRKNKFLNSATYALLGICIVGIVFFLLNEFENVVIVSSLTLSPLFSVILSLILSAVAIYISFKKILFKPFISIIAGYFISGTLRMIINLTRVQNIFLEYLPVIVICVGILLFLKQSHILKFKQS</sequence>
<feature type="transmembrane region" description="Helical" evidence="1">
    <location>
        <begin position="185"/>
        <end position="210"/>
    </location>
</feature>
<feature type="transmembrane region" description="Helical" evidence="1">
    <location>
        <begin position="247"/>
        <end position="265"/>
    </location>
</feature>
<organism evidence="2 3">
    <name type="scientific">Streptococcus equinus JB1</name>
    <dbReference type="NCBI Taxonomy" id="1294274"/>
    <lineage>
        <taxon>Bacteria</taxon>
        <taxon>Bacillati</taxon>
        <taxon>Bacillota</taxon>
        <taxon>Bacilli</taxon>
        <taxon>Lactobacillales</taxon>
        <taxon>Streptococcaceae</taxon>
        <taxon>Streptococcus</taxon>
    </lineage>
</organism>
<feature type="transmembrane region" description="Helical" evidence="1">
    <location>
        <begin position="156"/>
        <end position="179"/>
    </location>
</feature>
<feature type="transmembrane region" description="Helical" evidence="1">
    <location>
        <begin position="222"/>
        <end position="241"/>
    </location>
</feature>
<evidence type="ECO:0000256" key="1">
    <source>
        <dbReference type="SAM" id="Phobius"/>
    </source>
</evidence>
<feature type="transmembrane region" description="Helical" evidence="1">
    <location>
        <begin position="123"/>
        <end position="144"/>
    </location>
</feature>
<evidence type="ECO:0000313" key="2">
    <source>
        <dbReference type="EMBL" id="SFL04469.1"/>
    </source>
</evidence>
<gene>
    <name evidence="2" type="ORF">SAMN02910290_00199</name>
</gene>